<dbReference type="RefSeq" id="WP_173581896.1">
    <property type="nucleotide sequence ID" value="NZ_WOTB01000002.1"/>
</dbReference>
<organism evidence="2 3">
    <name type="scientific">Acetobacter musti</name>
    <dbReference type="NCBI Taxonomy" id="864732"/>
    <lineage>
        <taxon>Bacteria</taxon>
        <taxon>Pseudomonadati</taxon>
        <taxon>Pseudomonadota</taxon>
        <taxon>Alphaproteobacteria</taxon>
        <taxon>Acetobacterales</taxon>
        <taxon>Acetobacteraceae</taxon>
        <taxon>Acetobacter</taxon>
    </lineage>
</organism>
<feature type="region of interest" description="Disordered" evidence="1">
    <location>
        <begin position="1"/>
        <end position="21"/>
    </location>
</feature>
<proteinExistence type="predicted"/>
<gene>
    <name evidence="2" type="ORF">GOB93_02295</name>
</gene>
<protein>
    <submittedName>
        <fullName evidence="2">Uncharacterized protein</fullName>
    </submittedName>
</protein>
<dbReference type="EMBL" id="WOTB01000002">
    <property type="protein sequence ID" value="NHN83470.1"/>
    <property type="molecule type" value="Genomic_DNA"/>
</dbReference>
<evidence type="ECO:0000313" key="3">
    <source>
        <dbReference type="Proteomes" id="UP000635278"/>
    </source>
</evidence>
<evidence type="ECO:0000256" key="1">
    <source>
        <dbReference type="SAM" id="MobiDB-lite"/>
    </source>
</evidence>
<keyword evidence="3" id="KW-1185">Reference proteome</keyword>
<dbReference type="Proteomes" id="UP000635278">
    <property type="component" value="Unassembled WGS sequence"/>
</dbReference>
<evidence type="ECO:0000313" key="2">
    <source>
        <dbReference type="EMBL" id="NHN83470.1"/>
    </source>
</evidence>
<sequence length="80" mass="9311">MMLLTNRRSEGLQPIPETSRRTDRETIRAFETQRLLQKPDCEISCYLWSIVQEDSEDAAFLKKGGTQKLLFFKGLLWGAF</sequence>
<name>A0ABX0JLC8_9PROT</name>
<comment type="caution">
    <text evidence="2">The sequence shown here is derived from an EMBL/GenBank/DDBJ whole genome shotgun (WGS) entry which is preliminary data.</text>
</comment>
<reference evidence="2 3" key="1">
    <citation type="journal article" date="2020" name="Int. J. Syst. Evol. Microbiol.">
        <title>Novel acetic acid bacteria from cider fermentations: Acetobacter conturbans sp. nov. and Acetobacter fallax sp. nov.</title>
        <authorList>
            <person name="Sombolestani A.S."/>
            <person name="Cleenwerck I."/>
            <person name="Cnockaert M."/>
            <person name="Borremans W."/>
            <person name="Wieme A.D."/>
            <person name="De Vuyst L."/>
            <person name="Vandamme P."/>
        </authorList>
    </citation>
    <scope>NUCLEOTIDE SEQUENCE [LARGE SCALE GENOMIC DNA]</scope>
    <source>
        <strain evidence="2 3">LMG 30640</strain>
    </source>
</reference>
<accession>A0ABX0JLC8</accession>